<feature type="coiled-coil region" evidence="1">
    <location>
        <begin position="483"/>
        <end position="510"/>
    </location>
</feature>
<sequence length="530" mass="58017">MSDPEYSATLSGCPVQVSPRGWQAYYDILILGKKLGYIAYTTRCTCGKSTKWGPPTGGPHTMKQWVEQHGNHRPEYAVLAPTPEEEYPDTLGVGGRMGHLGYRRYKTRLQSLGFYTSVHMLEKAGFRLPEEQQKRWNELLREDREKKAAARMAQAQQQEQEQTSSPNEVSCDVAAAVQPDTPDNSEDGVVEEMPQLNAQGAAQSAAATEDSGGSAEHQSGGEAAGYRRVQQPPDGWEACYGLLEYKDNHGYIQYTTECTCKSKLGKPILGRVAAPNTLMKWAKRHGYHRPEYAALKPLPDEAYPDTLQLTGRMGDHKYRRYQLRMQSLGFYSSVHMLESAGFCLPEDAQKEWDRLNGTEAALAEVSDDEAQSDLVGGAEDIGEEGLQGIQRSAKRRKAPRIKTEEVVDLSADSPRASSCTQMPGAPAERVPGHEAADGGASQPGSPAVKQERHLPATSAAQPPAFAHRASQGPSAQHNGTRTLGDVIANVTRLEAALAAMERRAERGESLATLKDAEIKSLRSQLELLQS</sequence>
<accession>A0ABR2YD80</accession>
<dbReference type="EMBL" id="JALJOT010000015">
    <property type="protein sequence ID" value="KAK9902813.1"/>
    <property type="molecule type" value="Genomic_DNA"/>
</dbReference>
<feature type="compositionally biased region" description="Low complexity" evidence="2">
    <location>
        <begin position="198"/>
        <end position="207"/>
    </location>
</feature>
<protein>
    <submittedName>
        <fullName evidence="3">Uncharacterized protein</fullName>
    </submittedName>
</protein>
<gene>
    <name evidence="3" type="ORF">WJX75_007142</name>
</gene>
<evidence type="ECO:0000313" key="3">
    <source>
        <dbReference type="EMBL" id="KAK9902813.1"/>
    </source>
</evidence>
<evidence type="ECO:0000256" key="2">
    <source>
        <dbReference type="SAM" id="MobiDB-lite"/>
    </source>
</evidence>
<dbReference type="Proteomes" id="UP001491310">
    <property type="component" value="Unassembled WGS sequence"/>
</dbReference>
<feature type="region of interest" description="Disordered" evidence="2">
    <location>
        <begin position="378"/>
        <end position="481"/>
    </location>
</feature>
<feature type="compositionally biased region" description="Polar residues" evidence="2">
    <location>
        <begin position="471"/>
        <end position="481"/>
    </location>
</feature>
<feature type="compositionally biased region" description="Low complexity" evidence="2">
    <location>
        <begin position="150"/>
        <end position="162"/>
    </location>
</feature>
<feature type="region of interest" description="Disordered" evidence="2">
    <location>
        <begin position="147"/>
        <end position="170"/>
    </location>
</feature>
<keyword evidence="4" id="KW-1185">Reference proteome</keyword>
<reference evidence="3 4" key="1">
    <citation type="journal article" date="2024" name="Nat. Commun.">
        <title>Phylogenomics reveals the evolutionary origins of lichenization in chlorophyte algae.</title>
        <authorList>
            <person name="Puginier C."/>
            <person name="Libourel C."/>
            <person name="Otte J."/>
            <person name="Skaloud P."/>
            <person name="Haon M."/>
            <person name="Grisel S."/>
            <person name="Petersen M."/>
            <person name="Berrin J.G."/>
            <person name="Delaux P.M."/>
            <person name="Dal Grande F."/>
            <person name="Keller J."/>
        </authorList>
    </citation>
    <scope>NUCLEOTIDE SEQUENCE [LARGE SCALE GENOMIC DNA]</scope>
    <source>
        <strain evidence="3 4">SAG 216-7</strain>
    </source>
</reference>
<proteinExistence type="predicted"/>
<comment type="caution">
    <text evidence="3">The sequence shown here is derived from an EMBL/GenBank/DDBJ whole genome shotgun (WGS) entry which is preliminary data.</text>
</comment>
<keyword evidence="1" id="KW-0175">Coiled coil</keyword>
<evidence type="ECO:0000313" key="4">
    <source>
        <dbReference type="Proteomes" id="UP001491310"/>
    </source>
</evidence>
<organism evidence="3 4">
    <name type="scientific">Coccomyxa subellipsoidea</name>
    <dbReference type="NCBI Taxonomy" id="248742"/>
    <lineage>
        <taxon>Eukaryota</taxon>
        <taxon>Viridiplantae</taxon>
        <taxon>Chlorophyta</taxon>
        <taxon>core chlorophytes</taxon>
        <taxon>Trebouxiophyceae</taxon>
        <taxon>Trebouxiophyceae incertae sedis</taxon>
        <taxon>Coccomyxaceae</taxon>
        <taxon>Coccomyxa</taxon>
    </lineage>
</organism>
<feature type="region of interest" description="Disordered" evidence="2">
    <location>
        <begin position="198"/>
        <end position="229"/>
    </location>
</feature>
<evidence type="ECO:0000256" key="1">
    <source>
        <dbReference type="SAM" id="Coils"/>
    </source>
</evidence>
<name>A0ABR2YD80_9CHLO</name>